<evidence type="ECO:0000256" key="1">
    <source>
        <dbReference type="SAM" id="MobiDB-lite"/>
    </source>
</evidence>
<evidence type="ECO:0000259" key="2">
    <source>
        <dbReference type="PROSITE" id="PS51782"/>
    </source>
</evidence>
<dbReference type="STRING" id="1423740.FC36_GL000522"/>
<dbReference type="Proteomes" id="UP000051048">
    <property type="component" value="Unassembled WGS sequence"/>
</dbReference>
<proteinExistence type="predicted"/>
<protein>
    <recommendedName>
        <fullName evidence="2">LysM domain-containing protein</fullName>
    </recommendedName>
</protein>
<dbReference type="GO" id="GO:0008932">
    <property type="term" value="F:lytic endotransglycosylase activity"/>
    <property type="evidence" value="ECO:0007669"/>
    <property type="project" value="TreeGrafter"/>
</dbReference>
<dbReference type="AlphaFoldDB" id="A0A0R1TH77"/>
<accession>A0A0R1TH77</accession>
<feature type="domain" description="LysM" evidence="2">
    <location>
        <begin position="23"/>
        <end position="66"/>
    </location>
</feature>
<dbReference type="PANTHER" id="PTHR33734:SF22">
    <property type="entry name" value="MEMBRANE-BOUND LYTIC MUREIN TRANSGLYCOSYLASE D"/>
    <property type="match status" value="1"/>
</dbReference>
<evidence type="ECO:0000313" key="4">
    <source>
        <dbReference type="Proteomes" id="UP000051048"/>
    </source>
</evidence>
<name>A0A0R1TH77_9LACO</name>
<dbReference type="PATRIC" id="fig|1423740.3.peg.567"/>
<organism evidence="3 4">
    <name type="scientific">Ligilactobacillus equi DSM 15833 = JCM 10991</name>
    <dbReference type="NCBI Taxonomy" id="1423740"/>
    <lineage>
        <taxon>Bacteria</taxon>
        <taxon>Bacillati</taxon>
        <taxon>Bacillota</taxon>
        <taxon>Bacilli</taxon>
        <taxon>Lactobacillales</taxon>
        <taxon>Lactobacillaceae</taxon>
        <taxon>Ligilactobacillus</taxon>
    </lineage>
</organism>
<dbReference type="PANTHER" id="PTHR33734">
    <property type="entry name" value="LYSM DOMAIN-CONTAINING GPI-ANCHORED PROTEIN 2"/>
    <property type="match status" value="1"/>
</dbReference>
<dbReference type="SUPFAM" id="SSF54106">
    <property type="entry name" value="LysM domain"/>
    <property type="match status" value="2"/>
</dbReference>
<dbReference type="CDD" id="cd00118">
    <property type="entry name" value="LysM"/>
    <property type="match status" value="2"/>
</dbReference>
<feature type="domain" description="LysM" evidence="2">
    <location>
        <begin position="83"/>
        <end position="126"/>
    </location>
</feature>
<dbReference type="InterPro" id="IPR036779">
    <property type="entry name" value="LysM_dom_sf"/>
</dbReference>
<dbReference type="Gene3D" id="3.10.350.10">
    <property type="entry name" value="LysM domain"/>
    <property type="match status" value="2"/>
</dbReference>
<dbReference type="InterPro" id="IPR018392">
    <property type="entry name" value="LysM"/>
</dbReference>
<reference evidence="3 4" key="1">
    <citation type="journal article" date="2015" name="Genome Announc.">
        <title>Expanding the biotechnology potential of lactobacilli through comparative genomics of 213 strains and associated genera.</title>
        <authorList>
            <person name="Sun Z."/>
            <person name="Harris H.M."/>
            <person name="McCann A."/>
            <person name="Guo C."/>
            <person name="Argimon S."/>
            <person name="Zhang W."/>
            <person name="Yang X."/>
            <person name="Jeffery I.B."/>
            <person name="Cooney J.C."/>
            <person name="Kagawa T.F."/>
            <person name="Liu W."/>
            <person name="Song Y."/>
            <person name="Salvetti E."/>
            <person name="Wrobel A."/>
            <person name="Rasinkangas P."/>
            <person name="Parkhill J."/>
            <person name="Rea M.C."/>
            <person name="O'Sullivan O."/>
            <person name="Ritari J."/>
            <person name="Douillard F.P."/>
            <person name="Paul Ross R."/>
            <person name="Yang R."/>
            <person name="Briner A.E."/>
            <person name="Felis G.E."/>
            <person name="de Vos W.M."/>
            <person name="Barrangou R."/>
            <person name="Klaenhammer T.R."/>
            <person name="Caufield P.W."/>
            <person name="Cui Y."/>
            <person name="Zhang H."/>
            <person name="O'Toole P.W."/>
        </authorList>
    </citation>
    <scope>NUCLEOTIDE SEQUENCE [LARGE SCALE GENOMIC DNA]</scope>
    <source>
        <strain evidence="3 4">DSM 15833</strain>
    </source>
</reference>
<feature type="region of interest" description="Disordered" evidence="1">
    <location>
        <begin position="1"/>
        <end position="22"/>
    </location>
</feature>
<gene>
    <name evidence="3" type="ORF">FC36_GL000522</name>
</gene>
<dbReference type="Pfam" id="PF01476">
    <property type="entry name" value="LysM"/>
    <property type="match status" value="2"/>
</dbReference>
<evidence type="ECO:0000313" key="3">
    <source>
        <dbReference type="EMBL" id="KRL79364.1"/>
    </source>
</evidence>
<dbReference type="SMART" id="SM00257">
    <property type="entry name" value="LysM"/>
    <property type="match status" value="2"/>
</dbReference>
<dbReference type="PROSITE" id="PS51782">
    <property type="entry name" value="LYSM"/>
    <property type="match status" value="2"/>
</dbReference>
<comment type="caution">
    <text evidence="3">The sequence shown here is derived from an EMBL/GenBank/DDBJ whole genome shotgun (WGS) entry which is preliminary data.</text>
</comment>
<dbReference type="EMBL" id="AZFH01000109">
    <property type="protein sequence ID" value="KRL79364.1"/>
    <property type="molecule type" value="Genomic_DNA"/>
</dbReference>
<sequence length="127" mass="13380">MKVKASATTSANTNSSTTSSTSGTYTVKAGDNLYEIARAHNTTIAALKSMNNLSSNTIYVNQTLKVSSVGSKNTSSVASSKTSGYTVKANDSLWRIAANHGITVGQLKSLNNLSSDLIYVGQTLRLR</sequence>